<dbReference type="KEGG" id="mcub:MCBB_1104"/>
<dbReference type="InterPro" id="IPR003593">
    <property type="entry name" value="AAA+_ATPase"/>
</dbReference>
<dbReference type="Proteomes" id="UP000094707">
    <property type="component" value="Chromosome I"/>
</dbReference>
<evidence type="ECO:0000256" key="3">
    <source>
        <dbReference type="ARBA" id="ARBA00022475"/>
    </source>
</evidence>
<reference evidence="10 11" key="1">
    <citation type="submission" date="2016-08" db="EMBL/GenBank/DDBJ databases">
        <authorList>
            <person name="Seilhamer J.J."/>
        </authorList>
    </citation>
    <scope>NUCLEOTIDE SEQUENCE [LARGE SCALE GENOMIC DNA]</scope>
    <source>
        <strain evidence="10">Buetzberg</strain>
    </source>
</reference>
<feature type="domain" description="ABC transporter" evidence="9">
    <location>
        <begin position="12"/>
        <end position="241"/>
    </location>
</feature>
<organism evidence="10 11">
    <name type="scientific">Methanobacterium congolense</name>
    <dbReference type="NCBI Taxonomy" id="118062"/>
    <lineage>
        <taxon>Archaea</taxon>
        <taxon>Methanobacteriati</taxon>
        <taxon>Methanobacteriota</taxon>
        <taxon>Methanomada group</taxon>
        <taxon>Methanobacteria</taxon>
        <taxon>Methanobacteriales</taxon>
        <taxon>Methanobacteriaceae</taxon>
        <taxon>Methanobacterium</taxon>
    </lineage>
</organism>
<dbReference type="InterPro" id="IPR005894">
    <property type="entry name" value="DrrA"/>
</dbReference>
<evidence type="ECO:0000256" key="2">
    <source>
        <dbReference type="ARBA" id="ARBA00022448"/>
    </source>
</evidence>
<dbReference type="Gene3D" id="3.40.50.300">
    <property type="entry name" value="P-loop containing nucleotide triphosphate hydrolases"/>
    <property type="match status" value="1"/>
</dbReference>
<keyword evidence="4" id="KW-0547">Nucleotide-binding</keyword>
<dbReference type="AlphaFoldDB" id="A0A1D3L291"/>
<dbReference type="Pfam" id="PF00005">
    <property type="entry name" value="ABC_tran"/>
    <property type="match status" value="1"/>
</dbReference>
<dbReference type="PROSITE" id="PS50893">
    <property type="entry name" value="ABC_TRANSPORTER_2"/>
    <property type="match status" value="1"/>
</dbReference>
<dbReference type="Pfam" id="PF13732">
    <property type="entry name" value="DrrA1-3_C"/>
    <property type="match status" value="1"/>
</dbReference>
<dbReference type="SMART" id="SM00382">
    <property type="entry name" value="AAA"/>
    <property type="match status" value="1"/>
</dbReference>
<comment type="subcellular location">
    <subcellularLocation>
        <location evidence="1">Cell membrane</location>
        <topology evidence="1">Peripheral membrane protein</topology>
        <orientation evidence="1">Cytoplasmic side</orientation>
    </subcellularLocation>
</comment>
<dbReference type="GO" id="GO:0043215">
    <property type="term" value="P:daunorubicin transport"/>
    <property type="evidence" value="ECO:0007669"/>
    <property type="project" value="InterPro"/>
</dbReference>
<protein>
    <submittedName>
        <fullName evidence="10">Retinal-specific ATP-binding cassette transporter</fullName>
    </submittedName>
</protein>
<dbReference type="GO" id="GO:0005524">
    <property type="term" value="F:ATP binding"/>
    <property type="evidence" value="ECO:0007669"/>
    <property type="project" value="UniProtKB-KW"/>
</dbReference>
<accession>A0A1D3L291</accession>
<evidence type="ECO:0000256" key="5">
    <source>
        <dbReference type="ARBA" id="ARBA00022840"/>
    </source>
</evidence>
<dbReference type="EMBL" id="LT607756">
    <property type="protein sequence ID" value="SCG85663.1"/>
    <property type="molecule type" value="Genomic_DNA"/>
</dbReference>
<dbReference type="OrthoDB" id="87732at2157"/>
<dbReference type="RefSeq" id="WP_071906796.1">
    <property type="nucleotide sequence ID" value="NZ_LT607756.1"/>
</dbReference>
<dbReference type="InterPro" id="IPR017871">
    <property type="entry name" value="ABC_transporter-like_CS"/>
</dbReference>
<dbReference type="GeneID" id="30411949"/>
<keyword evidence="6" id="KW-1278">Translocase</keyword>
<evidence type="ECO:0000256" key="1">
    <source>
        <dbReference type="ARBA" id="ARBA00004413"/>
    </source>
</evidence>
<sequence length="314" mass="34845">MNYLANENNYSIQTFGLTKKYKDRKAVNGINLAIKRGEVFSLLGPNGAGKTTTIQMLCCLLKPTAGTATIMGYDIKKNPSAVKEVIDISPQETAIASHLTAWENLMLMGGINGLKKEETKKRAKELIELMGLAERANEQVQNFSGGMQRRLSIAMALISDPPVLFLDEPTLGLDPQARRAIWKQIERFKGKKTIILTTHYLEEADALADRVAIISEGNIIAMGTPKELKNDIYGVQTMIIKAQKLSSTIMEGLGKMYLNVKEIDNGIEIKARELNFDDIVDYLRSKGAKIEGISMKEPSLDDVFFSLTENEVNK</sequence>
<keyword evidence="11" id="KW-1185">Reference proteome</keyword>
<dbReference type="PROSITE" id="PS00211">
    <property type="entry name" value="ABC_TRANSPORTER_1"/>
    <property type="match status" value="1"/>
</dbReference>
<dbReference type="InterPro" id="IPR027417">
    <property type="entry name" value="P-loop_NTPase"/>
</dbReference>
<evidence type="ECO:0000256" key="6">
    <source>
        <dbReference type="ARBA" id="ARBA00022967"/>
    </source>
</evidence>
<dbReference type="InterPro" id="IPR003439">
    <property type="entry name" value="ABC_transporter-like_ATP-bd"/>
</dbReference>
<dbReference type="InterPro" id="IPR025302">
    <property type="entry name" value="DrrA1/2-like_C"/>
</dbReference>
<dbReference type="GO" id="GO:0005886">
    <property type="term" value="C:plasma membrane"/>
    <property type="evidence" value="ECO:0007669"/>
    <property type="project" value="UniProtKB-SubCell"/>
</dbReference>
<dbReference type="PANTHER" id="PTHR43582:SF2">
    <property type="entry name" value="LINEARMYCIN RESISTANCE ATP-BINDING PROTEIN LNRL"/>
    <property type="match status" value="1"/>
</dbReference>
<evidence type="ECO:0000256" key="7">
    <source>
        <dbReference type="ARBA" id="ARBA00023136"/>
    </source>
</evidence>
<dbReference type="GO" id="GO:1900753">
    <property type="term" value="P:doxorubicin transport"/>
    <property type="evidence" value="ECO:0007669"/>
    <property type="project" value="InterPro"/>
</dbReference>
<dbReference type="PANTHER" id="PTHR43582">
    <property type="entry name" value="LINEARMYCIN RESISTANCE ATP-BINDING PROTEIN LNRL"/>
    <property type="match status" value="1"/>
</dbReference>
<proteinExistence type="inferred from homology"/>
<evidence type="ECO:0000313" key="11">
    <source>
        <dbReference type="Proteomes" id="UP000094707"/>
    </source>
</evidence>
<dbReference type="SUPFAM" id="SSF52540">
    <property type="entry name" value="P-loop containing nucleoside triphosphate hydrolases"/>
    <property type="match status" value="1"/>
</dbReference>
<evidence type="ECO:0000256" key="4">
    <source>
        <dbReference type="ARBA" id="ARBA00022741"/>
    </source>
</evidence>
<dbReference type="GO" id="GO:0016887">
    <property type="term" value="F:ATP hydrolysis activity"/>
    <property type="evidence" value="ECO:0007669"/>
    <property type="project" value="InterPro"/>
</dbReference>
<evidence type="ECO:0000256" key="8">
    <source>
        <dbReference type="ARBA" id="ARBA00049985"/>
    </source>
</evidence>
<comment type="similarity">
    <text evidence="8">Belongs to the ABC transporter superfamily. Drug exporter-1 (DrugE1) (TC 3.A.1.105) family.</text>
</comment>
<gene>
    <name evidence="10" type="primary">Abca4</name>
    <name evidence="10" type="ORF">MCBB_1104</name>
</gene>
<keyword evidence="3" id="KW-1003">Cell membrane</keyword>
<dbReference type="STRING" id="118062.MCBB_1104"/>
<keyword evidence="7" id="KW-0472">Membrane</keyword>
<name>A0A1D3L291_9EURY</name>
<dbReference type="FunFam" id="3.40.50.300:FF:000589">
    <property type="entry name" value="ABC transporter, ATP-binding subunit"/>
    <property type="match status" value="1"/>
</dbReference>
<keyword evidence="2" id="KW-0813">Transport</keyword>
<keyword evidence="5 10" id="KW-0067">ATP-binding</keyword>
<dbReference type="NCBIfam" id="TIGR01188">
    <property type="entry name" value="drrA"/>
    <property type="match status" value="1"/>
</dbReference>
<evidence type="ECO:0000259" key="9">
    <source>
        <dbReference type="PROSITE" id="PS50893"/>
    </source>
</evidence>
<evidence type="ECO:0000313" key="10">
    <source>
        <dbReference type="EMBL" id="SCG85663.1"/>
    </source>
</evidence>